<evidence type="ECO:0000313" key="6">
    <source>
        <dbReference type="Proteomes" id="UP001597046"/>
    </source>
</evidence>
<dbReference type="RefSeq" id="WP_386053596.1">
    <property type="nucleotide sequence ID" value="NZ_JBHTKH010000009.1"/>
</dbReference>
<evidence type="ECO:0000256" key="3">
    <source>
        <dbReference type="SAM" id="MobiDB-lite"/>
    </source>
</evidence>
<comment type="caution">
    <text evidence="5">The sequence shown here is derived from an EMBL/GenBank/DDBJ whole genome shotgun (WGS) entry which is preliminary data.</text>
</comment>
<dbReference type="EMBL" id="JBHTKH010000009">
    <property type="protein sequence ID" value="MFD1055563.1"/>
    <property type="molecule type" value="Genomic_DNA"/>
</dbReference>
<dbReference type="Proteomes" id="UP001597046">
    <property type="component" value="Unassembled WGS sequence"/>
</dbReference>
<dbReference type="SMART" id="SM00060">
    <property type="entry name" value="FN3"/>
    <property type="match status" value="4"/>
</dbReference>
<proteinExistence type="predicted"/>
<dbReference type="NCBIfam" id="NF012200">
    <property type="entry name" value="choice_anch_D"/>
    <property type="match status" value="1"/>
</dbReference>
<feature type="compositionally biased region" description="Low complexity" evidence="3">
    <location>
        <begin position="412"/>
        <end position="427"/>
    </location>
</feature>
<evidence type="ECO:0000256" key="2">
    <source>
        <dbReference type="ARBA" id="ARBA00023326"/>
    </source>
</evidence>
<keyword evidence="2" id="KW-0624">Polysaccharide degradation</keyword>
<sequence length="1593" mass="160700">MATSHWFARAAADPASPTCPSSASAPRPGAPHGPGARRARQAVAAGAVAMLITAGGLSALGVGVAQAAVPGTAPGVVNEPPTGGHSVIAFPQRDFVSASGFAEGHTYTVDLLHPSGVVVTAGSGLVPQDDPRTAGFDGLVEVNHPGGYCWAGLTPDIRPGDKVRIVDDADGVTDQTTVANVTAARPVQTAPDTVVVHGTAALADGSQIPVAEIEQRLVANRQLFLASGSRTLRAASVAPVKGGGLLTYDSATGNAWTATYTGLAPADVTMALGAESRGLWLGKAIAPAVESTIFENGAGIVAGPAAPCTAPLEKIPPPPGGDVSAPSAPSSVTATVSDNNTVTLGWSASSDDVGVVDYGVFRDGTAIATVQNPDGTAPAPTTFVDKNVPPGTYTYTLDAGDAAGNRSAESSGATATTTGAPAPAVPVNEPPSSPVSIISFPSRDFVSPAGFEPTDLVNIYVIRSGKVISSATGQVPQDDERTPGFDGLVEVNHPGGGCWEGITPELRPGDVVRTVAYANGVVRTIDQTRTSDVTATRVSIVKPASSATARDGVVEIHGTAVGPDGKPIALANVEQRLVANRDAFDLTGKRTLRAPGSGTMTYDTTGNPTGEKWTATYSGLSSDDVYRAAGGTSLTGRTFAGSESRVLWLGANPLSGQELTIFEVGLADPPGPVAAFCTAPLERPDSAAPSAPTGLTATQTGASDLTLSWTASTDDWYVAGYQVLDNGVPVAKVGGSFATAGDSTSTFTVPTSYALTNVAAGAHRFTVKAFDDASPLGPGVTDVEKVGAGIGNPYGNVSAPSDAAAVTQQDVTKPTVPGAVTAKVTGSDVAITWNASTDDVGVTAYRVYRDGVQLADLAGTATSYTDTAVSPGSYGYTVDAADAVGNRSAQSTPPATATVTPAPDTTPPSEVPGLKAGNNPDIHGSNVLVQWNAATDAVGVSGYGVYRNGTKVADVNAPSLSFLDVNLPAGTYAYTVDAVDSAGNRSLTKPAPVTVVVANDPPAAGHDIIGFPARDFISATGYRPNTPYTFALVHPDGTTFASTTVSSDATGTVEVNHPGGACWIGRTPNMKPGDVIRVTDPSTGVAEQTTVSNVTAERPIVTAVDPVTGGGTVEVHGTAQDTAGKQLPVDQVEQRLIANRDAFDLNGRRTLRAPGDGTLAYDSATSVRWTARYTVQTPNDLARAVGGSSTSGQAFVGAESRALWLGRTPLVGNEQTIFENGAGVVGGPAGLPGCTDVAETPAPGAAVSAAPTFADTAVGSTSAAQSVTLTNNGTAPLTVGKAYIVGLNPGDFVKGVDNATGATVVPGASVTVQVSFKPSATGVRQAYLAFVDDAANTTDQTVALKAQTPVAATPTATAPVQSLAGSTLTVKPVLADSTIPVDLRWSGSGASRYELQMATGNGPSTLGAFSAVTLAPSATSTTVGLRMGSTTGVGYQFQVRACNATTCGAWATGPKFTLVAADDNAITGFKGTWTAENLTGAYGGGVRWAAGSATATIVQTSFTVSGNAAWVSTLGPDRGLAQVQVDGGTPQVVDLYSSTVQPARVVWARDALPVGSHTVTVTVLGKKSTLNPGACTTSTKCARVDVDAAVMIR</sequence>
<keyword evidence="6" id="KW-1185">Reference proteome</keyword>
<evidence type="ECO:0000313" key="5">
    <source>
        <dbReference type="EMBL" id="MFD1055563.1"/>
    </source>
</evidence>
<feature type="region of interest" description="Disordered" evidence="3">
    <location>
        <begin position="398"/>
        <end position="431"/>
    </location>
</feature>
<feature type="region of interest" description="Disordered" evidence="3">
    <location>
        <begin position="886"/>
        <end position="910"/>
    </location>
</feature>
<feature type="region of interest" description="Disordered" evidence="3">
    <location>
        <begin position="1"/>
        <end position="36"/>
    </location>
</feature>
<feature type="domain" description="Fibronectin type-III" evidence="4">
    <location>
        <begin position="328"/>
        <end position="421"/>
    </location>
</feature>
<protein>
    <submittedName>
        <fullName evidence="5">Choice-of-anchor D domain-containing protein</fullName>
    </submittedName>
</protein>
<dbReference type="SUPFAM" id="SSF49265">
    <property type="entry name" value="Fibronectin type III"/>
    <property type="match status" value="2"/>
</dbReference>
<dbReference type="InterPro" id="IPR013783">
    <property type="entry name" value="Ig-like_fold"/>
</dbReference>
<name>A0ABW3MXX6_9MICO</name>
<keyword evidence="2" id="KW-0119">Carbohydrate metabolism</keyword>
<evidence type="ECO:0000259" key="4">
    <source>
        <dbReference type="PROSITE" id="PS50853"/>
    </source>
</evidence>
<feature type="compositionally biased region" description="Low complexity" evidence="3">
    <location>
        <begin position="892"/>
        <end position="903"/>
    </location>
</feature>
<accession>A0ABW3MXX6</accession>
<evidence type="ECO:0000256" key="1">
    <source>
        <dbReference type="ARBA" id="ARBA00023295"/>
    </source>
</evidence>
<feature type="compositionally biased region" description="Low complexity" evidence="3">
    <location>
        <begin position="10"/>
        <end position="27"/>
    </location>
</feature>
<dbReference type="Gene3D" id="2.60.40.10">
    <property type="entry name" value="Immunoglobulins"/>
    <property type="match status" value="6"/>
</dbReference>
<dbReference type="CDD" id="cd00063">
    <property type="entry name" value="FN3"/>
    <property type="match status" value="1"/>
</dbReference>
<organism evidence="5 6">
    <name type="scientific">Terrabacter terrigena</name>
    <dbReference type="NCBI Taxonomy" id="574718"/>
    <lineage>
        <taxon>Bacteria</taxon>
        <taxon>Bacillati</taxon>
        <taxon>Actinomycetota</taxon>
        <taxon>Actinomycetes</taxon>
        <taxon>Micrococcales</taxon>
        <taxon>Intrasporangiaceae</taxon>
        <taxon>Terrabacter</taxon>
    </lineage>
</organism>
<dbReference type="InterPro" id="IPR003961">
    <property type="entry name" value="FN3_dom"/>
</dbReference>
<keyword evidence="1" id="KW-0326">Glycosidase</keyword>
<reference evidence="6" key="1">
    <citation type="journal article" date="2019" name="Int. J. Syst. Evol. Microbiol.">
        <title>The Global Catalogue of Microorganisms (GCM) 10K type strain sequencing project: providing services to taxonomists for standard genome sequencing and annotation.</title>
        <authorList>
            <consortium name="The Broad Institute Genomics Platform"/>
            <consortium name="The Broad Institute Genome Sequencing Center for Infectious Disease"/>
            <person name="Wu L."/>
            <person name="Ma J."/>
        </authorList>
    </citation>
    <scope>NUCLEOTIDE SEQUENCE [LARGE SCALE GENOMIC DNA]</scope>
    <source>
        <strain evidence="6">CCUG 57508</strain>
    </source>
</reference>
<dbReference type="Gene3D" id="2.60.120.260">
    <property type="entry name" value="Galactose-binding domain-like"/>
    <property type="match status" value="1"/>
</dbReference>
<dbReference type="PROSITE" id="PS50853">
    <property type="entry name" value="FN3"/>
    <property type="match status" value="1"/>
</dbReference>
<dbReference type="InterPro" id="IPR036116">
    <property type="entry name" value="FN3_sf"/>
</dbReference>
<gene>
    <name evidence="5" type="ORF">ACFQ2V_14705</name>
</gene>
<keyword evidence="1" id="KW-0378">Hydrolase</keyword>